<reference evidence="11" key="2">
    <citation type="submission" date="2021-03" db="UniProtKB">
        <authorList>
            <consortium name="Ensembl"/>
        </authorList>
    </citation>
    <scope>IDENTIFICATION</scope>
</reference>
<proteinExistence type="inferred from homology"/>
<name>A0A803JHZ7_XENTR</name>
<reference evidence="11" key="1">
    <citation type="journal article" date="2010" name="Science">
        <title>The genome of the Western clawed frog Xenopus tropicalis.</title>
        <authorList>
            <person name="Hellsten U."/>
            <person name="Harland R.M."/>
            <person name="Gilchrist M.J."/>
            <person name="Hendrix D."/>
            <person name="Jurka J."/>
            <person name="Kapitonov V."/>
            <person name="Ovcharenko I."/>
            <person name="Putnam N.H."/>
            <person name="Shu S."/>
            <person name="Taher L."/>
            <person name="Blitz I.L."/>
            <person name="Blumberg B."/>
            <person name="Dichmann D.S."/>
            <person name="Dubchak I."/>
            <person name="Amaya E."/>
            <person name="Detter J.C."/>
            <person name="Fletcher R."/>
            <person name="Gerhard D.S."/>
            <person name="Goodstein D."/>
            <person name="Graves T."/>
            <person name="Grigoriev I.V."/>
            <person name="Grimwood J."/>
            <person name="Kawashima T."/>
            <person name="Lindquist E."/>
            <person name="Lucas S.M."/>
            <person name="Mead P.E."/>
            <person name="Mitros T."/>
            <person name="Ogino H."/>
            <person name="Ohta Y."/>
            <person name="Poliakov A.V."/>
            <person name="Pollet N."/>
            <person name="Robert J."/>
            <person name="Salamov A."/>
            <person name="Sater A.K."/>
            <person name="Schmutz J."/>
            <person name="Terry A."/>
            <person name="Vize P.D."/>
            <person name="Warren W.C."/>
            <person name="Wells D."/>
            <person name="Wills A."/>
            <person name="Wilson R.K."/>
            <person name="Zimmerman L.B."/>
            <person name="Zorn A.M."/>
            <person name="Grainger R."/>
            <person name="Grammer T."/>
            <person name="Khokha M.K."/>
            <person name="Richardson P.M."/>
            <person name="Rokhsar D.S."/>
        </authorList>
    </citation>
    <scope>NUCLEOTIDE SEQUENCE [LARGE SCALE GENOMIC DNA]</scope>
    <source>
        <strain evidence="11">Nigerian</strain>
    </source>
</reference>
<evidence type="ECO:0000256" key="5">
    <source>
        <dbReference type="ARBA" id="ARBA00022777"/>
    </source>
</evidence>
<dbReference type="PANTHER" id="PTHR21064:SF1">
    <property type="entry name" value="HYDROXYLYSINE KINASE"/>
    <property type="match status" value="1"/>
</dbReference>
<evidence type="ECO:0000256" key="2">
    <source>
        <dbReference type="ARBA" id="ARBA00006219"/>
    </source>
</evidence>
<dbReference type="GeneTree" id="ENSGT00390000011314"/>
<comment type="catalytic activity">
    <reaction evidence="6">
        <text>(5R)-5-hydroxy-L-lysine + GTP = (5R)-5-phosphooxy-L-lysine + GDP + H(+)</text>
        <dbReference type="Rhea" id="RHEA:19049"/>
        <dbReference type="ChEBI" id="CHEBI:15378"/>
        <dbReference type="ChEBI" id="CHEBI:37565"/>
        <dbReference type="ChEBI" id="CHEBI:57882"/>
        <dbReference type="ChEBI" id="CHEBI:58189"/>
        <dbReference type="ChEBI" id="CHEBI:58357"/>
        <dbReference type="EC" id="2.7.1.81"/>
    </reaction>
</comment>
<comment type="function">
    <text evidence="7">Catalyzes the GTP-dependent phosphorylation of 5-hydroxy-L-lysine.</text>
</comment>
<keyword evidence="4" id="KW-0808">Transferase</keyword>
<dbReference type="Pfam" id="PF01636">
    <property type="entry name" value="APH"/>
    <property type="match status" value="1"/>
</dbReference>
<comment type="similarity">
    <text evidence="2">Belongs to the aminoglycoside phosphotransferase family.</text>
</comment>
<gene>
    <name evidence="11" type="primary">hykk</name>
</gene>
<dbReference type="InterPro" id="IPR050249">
    <property type="entry name" value="Pseudomonas-type_ThrB"/>
</dbReference>
<evidence type="ECO:0000256" key="8">
    <source>
        <dbReference type="ARBA" id="ARBA00038873"/>
    </source>
</evidence>
<dbReference type="FunFam" id="3.90.1200.10:FF:000007">
    <property type="entry name" value="hydroxylysine kinase isoform X1"/>
    <property type="match status" value="1"/>
</dbReference>
<evidence type="ECO:0000256" key="3">
    <source>
        <dbReference type="ARBA" id="ARBA00022490"/>
    </source>
</evidence>
<dbReference type="Bgee" id="ENSXETG00000023889">
    <property type="expression patterns" value="Expressed in egg cell and 8 other cell types or tissues"/>
</dbReference>
<dbReference type="GO" id="GO:0047992">
    <property type="term" value="F:hydroxylysine kinase activity"/>
    <property type="evidence" value="ECO:0007669"/>
    <property type="project" value="UniProtKB-EC"/>
</dbReference>
<dbReference type="EC" id="2.7.1.81" evidence="8"/>
<accession>A0A803JHZ7</accession>
<dbReference type="Gene3D" id="3.90.1200.10">
    <property type="match status" value="1"/>
</dbReference>
<evidence type="ECO:0000259" key="10">
    <source>
        <dbReference type="Pfam" id="PF01636"/>
    </source>
</evidence>
<dbReference type="Ensembl" id="ENSXETT00000118599">
    <property type="protein sequence ID" value="ENSXETP00000107543"/>
    <property type="gene ID" value="ENSXETG00000023889"/>
</dbReference>
<evidence type="ECO:0000256" key="4">
    <source>
        <dbReference type="ARBA" id="ARBA00022679"/>
    </source>
</evidence>
<organism evidence="11">
    <name type="scientific">Xenopus tropicalis</name>
    <name type="common">Western clawed frog</name>
    <name type="synonym">Silurana tropicalis</name>
    <dbReference type="NCBI Taxonomy" id="8364"/>
    <lineage>
        <taxon>Eukaryota</taxon>
        <taxon>Metazoa</taxon>
        <taxon>Chordata</taxon>
        <taxon>Craniata</taxon>
        <taxon>Vertebrata</taxon>
        <taxon>Euteleostomi</taxon>
        <taxon>Amphibia</taxon>
        <taxon>Batrachia</taxon>
        <taxon>Anura</taxon>
        <taxon>Pipoidea</taxon>
        <taxon>Pipidae</taxon>
        <taxon>Xenopodinae</taxon>
        <taxon>Xenopus</taxon>
        <taxon>Silurana</taxon>
    </lineage>
</organism>
<evidence type="ECO:0000313" key="11">
    <source>
        <dbReference type="Ensembl" id="ENSXETP00000107543"/>
    </source>
</evidence>
<evidence type="ECO:0000256" key="1">
    <source>
        <dbReference type="ARBA" id="ARBA00004496"/>
    </source>
</evidence>
<dbReference type="FunFam" id="3.30.200.20:FF:000549">
    <property type="entry name" value="hydroxylysine kinase"/>
    <property type="match status" value="1"/>
</dbReference>
<evidence type="ECO:0000256" key="6">
    <source>
        <dbReference type="ARBA" id="ARBA00036820"/>
    </source>
</evidence>
<keyword evidence="3" id="KW-0963">Cytoplasm</keyword>
<evidence type="ECO:0000256" key="7">
    <source>
        <dbReference type="ARBA" id="ARBA00037368"/>
    </source>
</evidence>
<dbReference type="GO" id="GO:0005737">
    <property type="term" value="C:cytoplasm"/>
    <property type="evidence" value="ECO:0007669"/>
    <property type="project" value="UniProtKB-SubCell"/>
</dbReference>
<keyword evidence="5" id="KW-0418">Kinase</keyword>
<dbReference type="Xenbase" id="XB-GENE-956847">
    <property type="gene designation" value="hykk"/>
</dbReference>
<dbReference type="InParanoid" id="A0A803JHZ7"/>
<sequence length="401" mass="45480">MQDFNWGSHILAAKKTYFFKLKQQVNMASQNKHSDVLNNNKPALREEQAVQLIESLYGLKVSNIKALPSYDDQNFYIKSCCKDPSGCCEYVMKITNSEDSRYGELLEAQTCVMVFLCNNGVPAQKPVCTINGQNLSLETIDYGSTIEEQAVRLLTYLPGTPLAKIVATPEMLFDVGKMAANIDKMLAENFQHPNKTCFERGQFIWNLSNTPLLQKYVHAVKEEELQNIIEGVITQYETFVLPNLSCFRKCINHGDLNDHNILVEKTSSPGSIQEQYKVSGILDFSDMSYGYYIFELAITIMYMMIESNDPLHAGGYVLAGFESVIPLTAEEKDALFFLVNCRFSQSLVMARYSVLLCPENEEYLMITAKTGWKHLKTLHNMGKEAVEKIWFETADSYVANH</sequence>
<dbReference type="InterPro" id="IPR002575">
    <property type="entry name" value="Aminoglycoside_PTrfase"/>
</dbReference>
<dbReference type="AlphaFoldDB" id="A0A803JHZ7"/>
<dbReference type="FunCoup" id="A0A803JHZ7">
    <property type="interactions" value="463"/>
</dbReference>
<dbReference type="PANTHER" id="PTHR21064">
    <property type="entry name" value="AMINOGLYCOSIDE PHOSPHOTRANSFERASE DOMAIN-CONTAINING PROTEIN-RELATED"/>
    <property type="match status" value="1"/>
</dbReference>
<evidence type="ECO:0000256" key="9">
    <source>
        <dbReference type="ARBA" id="ARBA00040505"/>
    </source>
</evidence>
<feature type="domain" description="Aminoglycoside phosphotransferase" evidence="10">
    <location>
        <begin position="66"/>
        <end position="309"/>
    </location>
</feature>
<comment type="subcellular location">
    <subcellularLocation>
        <location evidence="1">Cytoplasm</location>
    </subcellularLocation>
</comment>
<dbReference type="InterPro" id="IPR011009">
    <property type="entry name" value="Kinase-like_dom_sf"/>
</dbReference>
<protein>
    <recommendedName>
        <fullName evidence="9">Hydroxylysine kinase</fullName>
        <ecNumber evidence="8">2.7.1.81</ecNumber>
    </recommendedName>
</protein>
<dbReference type="SUPFAM" id="SSF56112">
    <property type="entry name" value="Protein kinase-like (PK-like)"/>
    <property type="match status" value="1"/>
</dbReference>